<dbReference type="InterPro" id="IPR011014">
    <property type="entry name" value="MscS_channel_TM-2"/>
</dbReference>
<dbReference type="InterPro" id="IPR045042">
    <property type="entry name" value="YnaI-like"/>
</dbReference>
<feature type="domain" description="Mechanosensitive ion channel MscS" evidence="8">
    <location>
        <begin position="185"/>
        <end position="254"/>
    </location>
</feature>
<dbReference type="InterPro" id="IPR023408">
    <property type="entry name" value="MscS_beta-dom_sf"/>
</dbReference>
<feature type="transmembrane region" description="Helical" evidence="7">
    <location>
        <begin position="98"/>
        <end position="115"/>
    </location>
</feature>
<gene>
    <name evidence="11" type="ORF">SCD_n00492</name>
</gene>
<dbReference type="PANTHER" id="PTHR43634">
    <property type="entry name" value="OW CONDUCTANCE MECHANOSENSITIVE CHANNEL"/>
    <property type="match status" value="1"/>
</dbReference>
<evidence type="ECO:0000256" key="3">
    <source>
        <dbReference type="ARBA" id="ARBA00022475"/>
    </source>
</evidence>
<dbReference type="Pfam" id="PF00924">
    <property type="entry name" value="MS_channel_2nd"/>
    <property type="match status" value="1"/>
</dbReference>
<keyword evidence="6 7" id="KW-0472">Membrane</keyword>
<dbReference type="Gene3D" id="2.30.30.60">
    <property type="match status" value="1"/>
</dbReference>
<dbReference type="Gene3D" id="1.10.287.1260">
    <property type="match status" value="1"/>
</dbReference>
<dbReference type="Pfam" id="PF21082">
    <property type="entry name" value="MS_channel_3rd"/>
    <property type="match status" value="1"/>
</dbReference>
<dbReference type="KEGG" id="sdr:SCD_n00492"/>
<evidence type="ECO:0000256" key="6">
    <source>
        <dbReference type="ARBA" id="ARBA00023136"/>
    </source>
</evidence>
<dbReference type="HOGENOM" id="CLU_037945_0_0_4"/>
<evidence type="ECO:0000256" key="4">
    <source>
        <dbReference type="ARBA" id="ARBA00022692"/>
    </source>
</evidence>
<keyword evidence="3" id="KW-1003">Cell membrane</keyword>
<organism evidence="11 12">
    <name type="scientific">Sulfuricella denitrificans (strain DSM 22764 / NBRC 105220 / skB26)</name>
    <dbReference type="NCBI Taxonomy" id="1163617"/>
    <lineage>
        <taxon>Bacteria</taxon>
        <taxon>Pseudomonadati</taxon>
        <taxon>Pseudomonadota</taxon>
        <taxon>Betaproteobacteria</taxon>
        <taxon>Nitrosomonadales</taxon>
        <taxon>Sulfuricellaceae</taxon>
        <taxon>Sulfuricella</taxon>
    </lineage>
</organism>
<evidence type="ECO:0000259" key="10">
    <source>
        <dbReference type="Pfam" id="PF21088"/>
    </source>
</evidence>
<sequence length="366" mass="40443">MDMKVLSDKLGLSFLAEPWLLQVFLVVLATVLVSAVAQFLLRRAERMVSQTASHWDDGLIQAAKRPLPIIIWLVGIAFAAGTVGKETGAAIFDAVPPIRNVGVVVCLAWFLIRLIRNVSCSIVVMREEKGEEVDLTTIDALSKLARLTVIIIATLMAMQTLDFSISGVLAAGGIGGIAIGFAAKDLLANFFGGLTVYLDRPFSVGDWIRSPDKKIEGTVEYISWRHTRVRAFNKNPIYVPNALFTTIVVENPSRMTNRRIKETVGIRYEDIGVMGAIVADVKVMLQNHVEIDATQTLIVNFNTFGPSSLDFFIYTFTKTTAWVHFHEVKQDVLLKVAEIIDRHGAQIAFPTRTVHIEAATPLLEDH</sequence>
<keyword evidence="5 7" id="KW-1133">Transmembrane helix</keyword>
<dbReference type="STRING" id="1163617.SCD_n00492"/>
<dbReference type="PANTHER" id="PTHR43634:SF2">
    <property type="entry name" value="LOW CONDUCTANCE MECHANOSENSITIVE CHANNEL YNAI"/>
    <property type="match status" value="1"/>
</dbReference>
<protein>
    <submittedName>
        <fullName evidence="11">Small-conductance mechanosensitive channel protein</fullName>
    </submittedName>
</protein>
<feature type="transmembrane region" description="Helical" evidence="7">
    <location>
        <begin position="20"/>
        <end position="41"/>
    </location>
</feature>
<dbReference type="InterPro" id="IPR049278">
    <property type="entry name" value="MS_channel_C"/>
</dbReference>
<feature type="transmembrane region" description="Helical" evidence="7">
    <location>
        <begin position="69"/>
        <end position="92"/>
    </location>
</feature>
<dbReference type="EMBL" id="AP013066">
    <property type="protein sequence ID" value="BAN34340.1"/>
    <property type="molecule type" value="Genomic_DNA"/>
</dbReference>
<dbReference type="GO" id="GO:0008381">
    <property type="term" value="F:mechanosensitive monoatomic ion channel activity"/>
    <property type="evidence" value="ECO:0007669"/>
    <property type="project" value="UniProtKB-ARBA"/>
</dbReference>
<dbReference type="eggNOG" id="COG0668">
    <property type="taxonomic scope" value="Bacteria"/>
</dbReference>
<evidence type="ECO:0000256" key="7">
    <source>
        <dbReference type="SAM" id="Phobius"/>
    </source>
</evidence>
<evidence type="ECO:0000313" key="11">
    <source>
        <dbReference type="EMBL" id="BAN34340.1"/>
    </source>
</evidence>
<feature type="domain" description="Mechanosensitive ion channel transmembrane helices 2/3" evidence="10">
    <location>
        <begin position="143"/>
        <end position="184"/>
    </location>
</feature>
<feature type="transmembrane region" description="Helical" evidence="7">
    <location>
        <begin position="163"/>
        <end position="183"/>
    </location>
</feature>
<dbReference type="RefSeq" id="WP_009206714.1">
    <property type="nucleotide sequence ID" value="NC_022357.1"/>
</dbReference>
<reference evidence="11 12" key="1">
    <citation type="journal article" date="2012" name="Appl. Environ. Microbiol.">
        <title>Draft genome sequence of a psychrotolerant sulfur-oxidizing bacterium, Sulfuricella denitrificans skB26, and proteomic insights into cold adaptation.</title>
        <authorList>
            <person name="Watanabe T."/>
            <person name="Kojima H."/>
            <person name="Fukui M."/>
        </authorList>
    </citation>
    <scope>NUCLEOTIDE SEQUENCE [LARGE SCALE GENOMIC DNA]</scope>
    <source>
        <strain evidence="12">skB26</strain>
    </source>
</reference>
<dbReference type="Pfam" id="PF21088">
    <property type="entry name" value="MS_channel_1st"/>
    <property type="match status" value="1"/>
</dbReference>
<dbReference type="Proteomes" id="UP000015559">
    <property type="component" value="Chromosome"/>
</dbReference>
<evidence type="ECO:0000256" key="2">
    <source>
        <dbReference type="ARBA" id="ARBA00008017"/>
    </source>
</evidence>
<dbReference type="SUPFAM" id="SSF82861">
    <property type="entry name" value="Mechanosensitive channel protein MscS (YggB), transmembrane region"/>
    <property type="match status" value="1"/>
</dbReference>
<dbReference type="InterPro" id="IPR011066">
    <property type="entry name" value="MscS_channel_C_sf"/>
</dbReference>
<dbReference type="InterPro" id="IPR010920">
    <property type="entry name" value="LSM_dom_sf"/>
</dbReference>
<dbReference type="Gene3D" id="3.30.70.100">
    <property type="match status" value="1"/>
</dbReference>
<dbReference type="GO" id="GO:0005886">
    <property type="term" value="C:plasma membrane"/>
    <property type="evidence" value="ECO:0007669"/>
    <property type="project" value="UniProtKB-SubCell"/>
</dbReference>
<evidence type="ECO:0000256" key="1">
    <source>
        <dbReference type="ARBA" id="ARBA00004651"/>
    </source>
</evidence>
<keyword evidence="4 7" id="KW-0812">Transmembrane</keyword>
<accession>S6A9L9</accession>
<feature type="domain" description="Mechanosensitive ion channel MscS C-terminal" evidence="9">
    <location>
        <begin position="263"/>
        <end position="347"/>
    </location>
</feature>
<dbReference type="AlphaFoldDB" id="S6A9L9"/>
<evidence type="ECO:0000256" key="5">
    <source>
        <dbReference type="ARBA" id="ARBA00022989"/>
    </source>
</evidence>
<evidence type="ECO:0000259" key="8">
    <source>
        <dbReference type="Pfam" id="PF00924"/>
    </source>
</evidence>
<comment type="subcellular location">
    <subcellularLocation>
        <location evidence="1">Cell membrane</location>
        <topology evidence="1">Multi-pass membrane protein</topology>
    </subcellularLocation>
</comment>
<evidence type="ECO:0000313" key="12">
    <source>
        <dbReference type="Proteomes" id="UP000015559"/>
    </source>
</evidence>
<dbReference type="InterPro" id="IPR049142">
    <property type="entry name" value="MS_channel_1st"/>
</dbReference>
<keyword evidence="12" id="KW-1185">Reference proteome</keyword>
<dbReference type="InterPro" id="IPR006685">
    <property type="entry name" value="MscS_channel_2nd"/>
</dbReference>
<evidence type="ECO:0000259" key="9">
    <source>
        <dbReference type="Pfam" id="PF21082"/>
    </source>
</evidence>
<proteinExistence type="inferred from homology"/>
<dbReference type="SUPFAM" id="SSF50182">
    <property type="entry name" value="Sm-like ribonucleoproteins"/>
    <property type="match status" value="1"/>
</dbReference>
<dbReference type="SUPFAM" id="SSF82689">
    <property type="entry name" value="Mechanosensitive channel protein MscS (YggB), C-terminal domain"/>
    <property type="match status" value="1"/>
</dbReference>
<name>S6A9L9_SULDS</name>
<comment type="similarity">
    <text evidence="2">Belongs to the MscS (TC 1.A.23) family.</text>
</comment>